<dbReference type="PANTHER" id="PTHR13137:SF6">
    <property type="entry name" value="SUCCINATE DEHYDROGENASE ASSEMBLY FACTOR 3, MITOCHONDRIAL"/>
    <property type="match status" value="1"/>
</dbReference>
<dbReference type="RefSeq" id="XP_003055114.1">
    <property type="nucleotide sequence ID" value="XM_003055068.1"/>
</dbReference>
<evidence type="ECO:0000256" key="3">
    <source>
        <dbReference type="ARBA" id="ARBA00022946"/>
    </source>
</evidence>
<reference evidence="8 9" key="1">
    <citation type="journal article" date="2009" name="Science">
        <title>Green evolution and dynamic adaptations revealed by genomes of the marine picoeukaryotes Micromonas.</title>
        <authorList>
            <person name="Worden A.Z."/>
            <person name="Lee J.H."/>
            <person name="Mock T."/>
            <person name="Rouze P."/>
            <person name="Simmons M.P."/>
            <person name="Aerts A.L."/>
            <person name="Allen A.E."/>
            <person name="Cuvelier M.L."/>
            <person name="Derelle E."/>
            <person name="Everett M.V."/>
            <person name="Foulon E."/>
            <person name="Grimwood J."/>
            <person name="Gundlach H."/>
            <person name="Henrissat B."/>
            <person name="Napoli C."/>
            <person name="McDonald S.M."/>
            <person name="Parker M.S."/>
            <person name="Rombauts S."/>
            <person name="Salamov A."/>
            <person name="Von Dassow P."/>
            <person name="Badger J.H."/>
            <person name="Coutinho P.M."/>
            <person name="Demir E."/>
            <person name="Dubchak I."/>
            <person name="Gentemann C."/>
            <person name="Eikrem W."/>
            <person name="Gready J.E."/>
            <person name="John U."/>
            <person name="Lanier W."/>
            <person name="Lindquist E.A."/>
            <person name="Lucas S."/>
            <person name="Mayer K.F."/>
            <person name="Moreau H."/>
            <person name="Not F."/>
            <person name="Otillar R."/>
            <person name="Panaud O."/>
            <person name="Pangilinan J."/>
            <person name="Paulsen I."/>
            <person name="Piegu B."/>
            <person name="Poliakov A."/>
            <person name="Robbens S."/>
            <person name="Schmutz J."/>
            <person name="Toulza E."/>
            <person name="Wyss T."/>
            <person name="Zelensky A."/>
            <person name="Zhou K."/>
            <person name="Armbrust E.V."/>
            <person name="Bhattacharya D."/>
            <person name="Goodenough U.W."/>
            <person name="Van de Peer Y."/>
            <person name="Grigoriev I.V."/>
        </authorList>
    </citation>
    <scope>NUCLEOTIDE SEQUENCE [LARGE SCALE GENOMIC DNA]</scope>
    <source>
        <strain evidence="8 9">CCMP1545</strain>
    </source>
</reference>
<dbReference type="InterPro" id="IPR008381">
    <property type="entry name" value="SDHAF3/Sdh7"/>
</dbReference>
<dbReference type="eggNOG" id="KOG4100">
    <property type="taxonomic scope" value="Eukaryota"/>
</dbReference>
<evidence type="ECO:0000256" key="4">
    <source>
        <dbReference type="ARBA" id="ARBA00023128"/>
    </source>
</evidence>
<feature type="region of interest" description="Disordered" evidence="7">
    <location>
        <begin position="127"/>
        <end position="146"/>
    </location>
</feature>
<protein>
    <recommendedName>
        <fullName evidence="6">Succinate dehydrogenase assembly factor 3</fullName>
        <shortName evidence="6">SDH assembly factor 3</shortName>
        <shortName evidence="6">SDHAF3</shortName>
    </recommendedName>
</protein>
<evidence type="ECO:0000256" key="7">
    <source>
        <dbReference type="SAM" id="MobiDB-lite"/>
    </source>
</evidence>
<keyword evidence="9" id="KW-1185">Reference proteome</keyword>
<comment type="similarity">
    <text evidence="2 6">Belongs to the complex I LYR family. SDHAF3 subfamily.</text>
</comment>
<sequence length="146" mass="15707">MSTADGARAILRLYRSIVRAHARLPEPMRALGSSYARDEFRRHIDADTTTAAQWTEFASQWRKYVRAIAPPAASSSSDAGGAHVEMDGVYPRGVDAGGELSEDAIEAMTDEQRAKLAELRREAMAFGAGAFAPRGGEDGGEGERPP</sequence>
<keyword evidence="4 6" id="KW-0496">Mitochondrion</keyword>
<dbReference type="STRING" id="564608.C1MIE1"/>
<dbReference type="GO" id="GO:0005759">
    <property type="term" value="C:mitochondrial matrix"/>
    <property type="evidence" value="ECO:0007669"/>
    <property type="project" value="UniProtKB-SubCell"/>
</dbReference>
<dbReference type="EMBL" id="GG663735">
    <property type="protein sequence ID" value="EEH60366.1"/>
    <property type="molecule type" value="Genomic_DNA"/>
</dbReference>
<dbReference type="OMA" id="IEFASEW"/>
<dbReference type="AlphaFoldDB" id="C1MIE1"/>
<dbReference type="OrthoDB" id="278329at2759"/>
<dbReference type="GeneID" id="9681234"/>
<dbReference type="GO" id="GO:0005758">
    <property type="term" value="C:mitochondrial intermembrane space"/>
    <property type="evidence" value="ECO:0007669"/>
    <property type="project" value="TreeGrafter"/>
</dbReference>
<comment type="subcellular location">
    <subcellularLocation>
        <location evidence="1 6">Mitochondrion matrix</location>
    </subcellularLocation>
</comment>
<keyword evidence="5 6" id="KW-0143">Chaperone</keyword>
<comment type="subunit">
    <text evidence="6">Interacts with the iron-sulfur protein subunit within the SDH catalytic dimer.</text>
</comment>
<dbReference type="Proteomes" id="UP000001876">
    <property type="component" value="Unassembled WGS sequence"/>
</dbReference>
<evidence type="ECO:0000313" key="8">
    <source>
        <dbReference type="EMBL" id="EEH60366.1"/>
    </source>
</evidence>
<proteinExistence type="inferred from homology"/>
<comment type="function">
    <text evidence="6">Plays an essential role in the assembly of succinate dehydrogenase (SDH), an enzyme complex (also referred to as respiratory complex II) that is a component of both the tricarboxylic acid (TCA) cycle and the mitochondrial electron transport chain, and which couples the oxidation of succinate to fumarate with the reduction of ubiquinone (coenzyme Q) to ubiquinol. Promotes maturation of the iron-sulfur protein subunit of the SDH catalytic dimer, protecting it from the deleterious effects of oxidants. May act together with SDHAF1.</text>
</comment>
<evidence type="ECO:0000313" key="9">
    <source>
        <dbReference type="Proteomes" id="UP000001876"/>
    </source>
</evidence>
<dbReference type="CDD" id="cd20270">
    <property type="entry name" value="Complex1_LYR_SDHAF3_LYRM10"/>
    <property type="match status" value="1"/>
</dbReference>
<dbReference type="PANTHER" id="PTHR13137">
    <property type="entry name" value="DC11 ACN9 HOMOLOG"/>
    <property type="match status" value="1"/>
</dbReference>
<dbReference type="Pfam" id="PF13233">
    <property type="entry name" value="Complex1_LYR_2"/>
    <property type="match status" value="1"/>
</dbReference>
<dbReference type="GO" id="GO:0006105">
    <property type="term" value="P:succinate metabolic process"/>
    <property type="evidence" value="ECO:0007669"/>
    <property type="project" value="TreeGrafter"/>
</dbReference>
<keyword evidence="3" id="KW-0809">Transit peptide</keyword>
<dbReference type="GO" id="GO:0034553">
    <property type="term" value="P:mitochondrial respiratory chain complex II assembly"/>
    <property type="evidence" value="ECO:0007669"/>
    <property type="project" value="UniProtKB-UniRule"/>
</dbReference>
<evidence type="ECO:0000256" key="6">
    <source>
        <dbReference type="RuleBase" id="RU368039"/>
    </source>
</evidence>
<feature type="compositionally biased region" description="Basic and acidic residues" evidence="7">
    <location>
        <begin position="135"/>
        <end position="146"/>
    </location>
</feature>
<accession>C1MIE1</accession>
<dbReference type="KEGG" id="mpp:MICPUCDRAFT_50533"/>
<name>C1MIE1_MICPC</name>
<gene>
    <name evidence="8" type="ORF">MICPUCDRAFT_50533</name>
</gene>
<evidence type="ECO:0000256" key="5">
    <source>
        <dbReference type="ARBA" id="ARBA00023186"/>
    </source>
</evidence>
<evidence type="ECO:0000256" key="1">
    <source>
        <dbReference type="ARBA" id="ARBA00004305"/>
    </source>
</evidence>
<evidence type="ECO:0000256" key="2">
    <source>
        <dbReference type="ARBA" id="ARBA00006020"/>
    </source>
</evidence>
<organism evidence="9">
    <name type="scientific">Micromonas pusilla (strain CCMP1545)</name>
    <name type="common">Picoplanktonic green alga</name>
    <dbReference type="NCBI Taxonomy" id="564608"/>
    <lineage>
        <taxon>Eukaryota</taxon>
        <taxon>Viridiplantae</taxon>
        <taxon>Chlorophyta</taxon>
        <taxon>Mamiellophyceae</taxon>
        <taxon>Mamiellales</taxon>
        <taxon>Mamiellaceae</taxon>
        <taxon>Micromonas</taxon>
    </lineage>
</organism>